<evidence type="ECO:0000313" key="4">
    <source>
        <dbReference type="EMBL" id="AUH05333.1"/>
    </source>
</evidence>
<keyword evidence="5" id="KW-1185">Reference proteome</keyword>
<dbReference type="Proteomes" id="UP000233778">
    <property type="component" value="Chromosome"/>
</dbReference>
<dbReference type="PANTHER" id="PTHR43540:SF16">
    <property type="entry name" value="ISOCHORISMATASE-LIKE DOMAIN-CONTAINING PROTEIN"/>
    <property type="match status" value="1"/>
</dbReference>
<protein>
    <submittedName>
        <fullName evidence="4">Cysteine hydrolase</fullName>
    </submittedName>
</protein>
<dbReference type="Proteomes" id="UP000017700">
    <property type="component" value="Chromosome"/>
</dbReference>
<dbReference type="EMBL" id="CP025084">
    <property type="protein sequence ID" value="AUH05333.1"/>
    <property type="molecule type" value="Genomic_DNA"/>
</dbReference>
<reference evidence="4 5" key="1">
    <citation type="journal article" date="2013" name="Genome Announc.">
        <title>Draft genome sequence of Serratia sp. strain ATCC 39006, a model bacterium for analysis of the biosynthesis and regulation of prodigiosin, a carbapenem, and gas vesicles.</title>
        <authorList>
            <person name="Fineran P.C."/>
            <person name="Iglesias Cans M.C."/>
            <person name="Ramsay J.P."/>
            <person name="Wilf N.M."/>
            <person name="Cossyleon D."/>
            <person name="McNeil M.B."/>
            <person name="Williamson N.R."/>
            <person name="Monson R.E."/>
            <person name="Becher S.A."/>
            <person name="Stanton J.A."/>
            <person name="Brugger K."/>
            <person name="Brown S.D."/>
            <person name="Salmond G.P."/>
        </authorList>
    </citation>
    <scope>NUCLEOTIDE SEQUENCE [LARGE SCALE GENOMIC DNA]</scope>
    <source>
        <strain evidence="4">ATCC 39006</strain>
        <strain evidence="5">ATCC 39006 / SC 11482</strain>
    </source>
</reference>
<gene>
    <name evidence="3" type="ORF">CWC46_15030</name>
    <name evidence="4" type="ORF">Ser39006_015035</name>
</gene>
<accession>A0A2I5T927</accession>
<dbReference type="EMBL" id="CP025085">
    <property type="protein sequence ID" value="AUH01012.1"/>
    <property type="molecule type" value="Genomic_DNA"/>
</dbReference>
<dbReference type="SUPFAM" id="SSF52499">
    <property type="entry name" value="Isochorismatase-like hydrolases"/>
    <property type="match status" value="1"/>
</dbReference>
<reference evidence="4" key="2">
    <citation type="submission" date="2013-09" db="EMBL/GenBank/DDBJ databases">
        <authorList>
            <person name="Wang G."/>
            <person name="Yang Y."/>
            <person name="Su Y."/>
        </authorList>
    </citation>
    <scope>NUCLEOTIDE SEQUENCE</scope>
    <source>
        <strain evidence="4">ATCC 39006</strain>
    </source>
</reference>
<evidence type="ECO:0000313" key="5">
    <source>
        <dbReference type="Proteomes" id="UP000017700"/>
    </source>
</evidence>
<reference evidence="3 6" key="3">
    <citation type="submission" date="2017-11" db="EMBL/GenBank/DDBJ databases">
        <title>Complete genome sequence of Serratia sp. ATCC 39006 LacA.</title>
        <authorList>
            <person name="Hampton H.G."/>
            <person name="Jackson S.A."/>
            <person name="Jauregui R."/>
            <person name="Poulter G.T.M."/>
            <person name="Salmond G.P.C."/>
            <person name="Fineran P.C."/>
        </authorList>
    </citation>
    <scope>NUCLEOTIDE SEQUENCE [LARGE SCALE GENOMIC DNA]</scope>
    <source>
        <strain evidence="3 6">ATCC 39006</strain>
    </source>
</reference>
<name>A0A2I5T927_SERS3</name>
<dbReference type="KEGG" id="sera:Ser39006_015035"/>
<evidence type="ECO:0000259" key="2">
    <source>
        <dbReference type="Pfam" id="PF00857"/>
    </source>
</evidence>
<dbReference type="PANTHER" id="PTHR43540">
    <property type="entry name" value="PEROXYUREIDOACRYLATE/UREIDOACRYLATE AMIDOHYDROLASE-RELATED"/>
    <property type="match status" value="1"/>
</dbReference>
<dbReference type="RefSeq" id="WP_021015737.1">
    <property type="nucleotide sequence ID" value="NZ_CP025084.1"/>
</dbReference>
<feature type="domain" description="Isochorismatase-like" evidence="2">
    <location>
        <begin position="5"/>
        <end position="189"/>
    </location>
</feature>
<dbReference type="STRING" id="104623.Ser39006_02473"/>
<dbReference type="GO" id="GO:0016787">
    <property type="term" value="F:hydrolase activity"/>
    <property type="evidence" value="ECO:0007669"/>
    <property type="project" value="UniProtKB-KW"/>
</dbReference>
<dbReference type="InterPro" id="IPR000868">
    <property type="entry name" value="Isochorismatase-like_dom"/>
</dbReference>
<dbReference type="InterPro" id="IPR036380">
    <property type="entry name" value="Isochorismatase-like_sf"/>
</dbReference>
<dbReference type="OrthoDB" id="9807387at2"/>
<keyword evidence="1 4" id="KW-0378">Hydrolase</keyword>
<dbReference type="KEGG" id="serq:CWC46_15030"/>
<proteinExistence type="predicted"/>
<dbReference type="AlphaFoldDB" id="A0A2I5T927"/>
<evidence type="ECO:0000313" key="6">
    <source>
        <dbReference type="Proteomes" id="UP000233778"/>
    </source>
</evidence>
<reference evidence="4" key="4">
    <citation type="submission" date="2017-11" db="EMBL/GenBank/DDBJ databases">
        <title>Complete genome sequence of Serratia sp. ATCC 39006.</title>
        <authorList>
            <person name="Hampton H.G."/>
            <person name="Jackson S.A."/>
            <person name="Jauregui R."/>
            <person name="Poulter G.T.M."/>
            <person name="Salmond G.P.C."/>
            <person name="Fineran P.C."/>
        </authorList>
    </citation>
    <scope>NUCLEOTIDE SEQUENCE</scope>
    <source>
        <strain evidence="4">ATCC 39006</strain>
    </source>
</reference>
<sequence>MKKMALLMLDFLNEIVHPHGVYAQMGYFQQAKENDVVKHAAQALELARASQIPVLHVVVGFSENYVECPVGSEIFDIARHNHLLCFNTWSTDIIAELAPLSKENVIRKHRVDPFYQTNLELTLRSMGVDTLILAGISTEFVVLATAMSAHDRGFNIIVLKDAVSAISEVKHQAGLEVISSIATLSTTAELSLITAPKKSPEAIQ</sequence>
<dbReference type="CDD" id="cd00431">
    <property type="entry name" value="cysteine_hydrolases"/>
    <property type="match status" value="1"/>
</dbReference>
<dbReference type="Pfam" id="PF00857">
    <property type="entry name" value="Isochorismatase"/>
    <property type="match status" value="1"/>
</dbReference>
<evidence type="ECO:0000256" key="1">
    <source>
        <dbReference type="ARBA" id="ARBA00022801"/>
    </source>
</evidence>
<dbReference type="InterPro" id="IPR050272">
    <property type="entry name" value="Isochorismatase-like_hydrls"/>
</dbReference>
<dbReference type="Gene3D" id="3.40.50.850">
    <property type="entry name" value="Isochorismatase-like"/>
    <property type="match status" value="1"/>
</dbReference>
<evidence type="ECO:0000313" key="3">
    <source>
        <dbReference type="EMBL" id="AUH01012.1"/>
    </source>
</evidence>
<organism evidence="4 5">
    <name type="scientific">Serratia sp. (strain ATCC 39006)</name>
    <name type="common">Prodigiosinella confusarubida</name>
    <dbReference type="NCBI Taxonomy" id="104623"/>
    <lineage>
        <taxon>Bacteria</taxon>
        <taxon>Pseudomonadati</taxon>
        <taxon>Pseudomonadota</taxon>
        <taxon>Gammaproteobacteria</taxon>
        <taxon>Enterobacterales</taxon>
        <taxon>Pectobacteriaceae</taxon>
        <taxon>Prodigiosinella</taxon>
    </lineage>
</organism>